<name>A0A4U6V8P0_SETVI</name>
<organism evidence="2 3">
    <name type="scientific">Setaria viridis</name>
    <name type="common">Green bristlegrass</name>
    <name type="synonym">Setaria italica subsp. viridis</name>
    <dbReference type="NCBI Taxonomy" id="4556"/>
    <lineage>
        <taxon>Eukaryota</taxon>
        <taxon>Viridiplantae</taxon>
        <taxon>Streptophyta</taxon>
        <taxon>Embryophyta</taxon>
        <taxon>Tracheophyta</taxon>
        <taxon>Spermatophyta</taxon>
        <taxon>Magnoliopsida</taxon>
        <taxon>Liliopsida</taxon>
        <taxon>Poales</taxon>
        <taxon>Poaceae</taxon>
        <taxon>PACMAD clade</taxon>
        <taxon>Panicoideae</taxon>
        <taxon>Panicodae</taxon>
        <taxon>Paniceae</taxon>
        <taxon>Cenchrinae</taxon>
        <taxon>Setaria</taxon>
    </lineage>
</organism>
<evidence type="ECO:0000256" key="1">
    <source>
        <dbReference type="SAM" id="MobiDB-lite"/>
    </source>
</evidence>
<gene>
    <name evidence="2" type="ORF">SEVIR_3G127050v2</name>
</gene>
<feature type="region of interest" description="Disordered" evidence="1">
    <location>
        <begin position="1"/>
        <end position="31"/>
    </location>
</feature>
<dbReference type="AlphaFoldDB" id="A0A4U6V8P0"/>
<dbReference type="EMBL" id="CM016554">
    <property type="protein sequence ID" value="TKW25558.1"/>
    <property type="molecule type" value="Genomic_DNA"/>
</dbReference>
<protein>
    <submittedName>
        <fullName evidence="2">Uncharacterized protein</fullName>
    </submittedName>
</protein>
<accession>A0A4U6V8P0</accession>
<dbReference type="Proteomes" id="UP000298652">
    <property type="component" value="Chromosome 3"/>
</dbReference>
<dbReference type="Gramene" id="TKW25558">
    <property type="protein sequence ID" value="TKW25558"/>
    <property type="gene ID" value="SEVIR_3G127050v2"/>
</dbReference>
<reference evidence="2" key="1">
    <citation type="submission" date="2019-03" db="EMBL/GenBank/DDBJ databases">
        <title>WGS assembly of Setaria viridis.</title>
        <authorList>
            <person name="Huang P."/>
            <person name="Jenkins J."/>
            <person name="Grimwood J."/>
            <person name="Barry K."/>
            <person name="Healey A."/>
            <person name="Mamidi S."/>
            <person name="Sreedasyam A."/>
            <person name="Shu S."/>
            <person name="Feldman M."/>
            <person name="Wu J."/>
            <person name="Yu Y."/>
            <person name="Chen C."/>
            <person name="Johnson J."/>
            <person name="Rokhsar D."/>
            <person name="Baxter I."/>
            <person name="Schmutz J."/>
            <person name="Brutnell T."/>
            <person name="Kellogg E."/>
        </authorList>
    </citation>
    <scope>NUCLEOTIDE SEQUENCE [LARGE SCALE GENOMIC DNA]</scope>
</reference>
<proteinExistence type="predicted"/>
<feature type="compositionally biased region" description="Basic residues" evidence="1">
    <location>
        <begin position="1"/>
        <end position="12"/>
    </location>
</feature>
<sequence>MERGSSRSRSRSGRAGEAYVLVQPSRVRTSR</sequence>
<keyword evidence="3" id="KW-1185">Reference proteome</keyword>
<evidence type="ECO:0000313" key="3">
    <source>
        <dbReference type="Proteomes" id="UP000298652"/>
    </source>
</evidence>
<evidence type="ECO:0000313" key="2">
    <source>
        <dbReference type="EMBL" id="TKW25558.1"/>
    </source>
</evidence>